<evidence type="ECO:0000256" key="1">
    <source>
        <dbReference type="SAM" id="MobiDB-lite"/>
    </source>
</evidence>
<keyword evidence="2" id="KW-0732">Signal</keyword>
<protein>
    <submittedName>
        <fullName evidence="3">Uncharacterized protein</fullName>
    </submittedName>
</protein>
<sequence>MNAPHWIVGSALAAALSLPALASAASSDLGGLNGGGQQSSSDSTSSRTLVNSASASGGGDVTGLPQHTGASAPASSSSDADSDPTGNLPVSGSARQAAPHHASPGWQSLLPGSIQ</sequence>
<gene>
    <name evidence="3" type="ORF">NC595_04740</name>
</gene>
<evidence type="ECO:0000313" key="3">
    <source>
        <dbReference type="EMBL" id="MCP1373362.1"/>
    </source>
</evidence>
<feature type="region of interest" description="Disordered" evidence="1">
    <location>
        <begin position="26"/>
        <end position="115"/>
    </location>
</feature>
<proteinExistence type="predicted"/>
<dbReference type="RefSeq" id="WP_253565119.1">
    <property type="nucleotide sequence ID" value="NZ_JAMZEK010000001.1"/>
</dbReference>
<feature type="compositionally biased region" description="Low complexity" evidence="1">
    <location>
        <begin position="70"/>
        <end position="79"/>
    </location>
</feature>
<comment type="caution">
    <text evidence="3">The sequence shown here is derived from an EMBL/GenBank/DDBJ whole genome shotgun (WGS) entry which is preliminary data.</text>
</comment>
<accession>A0ABT1F7K0</accession>
<evidence type="ECO:0000313" key="4">
    <source>
        <dbReference type="Proteomes" id="UP001204615"/>
    </source>
</evidence>
<reference evidence="3 4" key="1">
    <citation type="submission" date="2022-06" db="EMBL/GenBank/DDBJ databases">
        <title>Dyella sp. Sa strain:Sa Genome sequencing.</title>
        <authorList>
            <person name="Park S."/>
        </authorList>
    </citation>
    <scope>NUCLEOTIDE SEQUENCE [LARGE SCALE GENOMIC DNA]</scope>
    <source>
        <strain evidence="3 4">Sa</strain>
    </source>
</reference>
<name>A0ABT1F7K0_9GAMM</name>
<evidence type="ECO:0000256" key="2">
    <source>
        <dbReference type="SAM" id="SignalP"/>
    </source>
</evidence>
<keyword evidence="4" id="KW-1185">Reference proteome</keyword>
<dbReference type="Proteomes" id="UP001204615">
    <property type="component" value="Unassembled WGS sequence"/>
</dbReference>
<dbReference type="EMBL" id="JAMZEK010000001">
    <property type="protein sequence ID" value="MCP1373362.1"/>
    <property type="molecule type" value="Genomic_DNA"/>
</dbReference>
<organism evidence="3 4">
    <name type="scientific">Dyella lutea</name>
    <dbReference type="NCBI Taxonomy" id="2950441"/>
    <lineage>
        <taxon>Bacteria</taxon>
        <taxon>Pseudomonadati</taxon>
        <taxon>Pseudomonadota</taxon>
        <taxon>Gammaproteobacteria</taxon>
        <taxon>Lysobacterales</taxon>
        <taxon>Rhodanobacteraceae</taxon>
        <taxon>Dyella</taxon>
    </lineage>
</organism>
<feature type="chain" id="PRO_5047254176" evidence="2">
    <location>
        <begin position="25"/>
        <end position="115"/>
    </location>
</feature>
<feature type="signal peptide" evidence="2">
    <location>
        <begin position="1"/>
        <end position="24"/>
    </location>
</feature>